<comment type="caution">
    <text evidence="11">The sequence shown here is derived from an EMBL/GenBank/DDBJ whole genome shotgun (WGS) entry which is preliminary data.</text>
</comment>
<dbReference type="AlphaFoldDB" id="A0A9W4HIM0"/>
<evidence type="ECO:0000256" key="7">
    <source>
        <dbReference type="ARBA" id="ARBA00023242"/>
    </source>
</evidence>
<feature type="coiled-coil region" evidence="9">
    <location>
        <begin position="175"/>
        <end position="202"/>
    </location>
</feature>
<evidence type="ECO:0000256" key="1">
    <source>
        <dbReference type="ARBA" id="ARBA00004123"/>
    </source>
</evidence>
<dbReference type="GO" id="GO:0071006">
    <property type="term" value="C:U2-type catalytic step 1 spliceosome"/>
    <property type="evidence" value="ECO:0007669"/>
    <property type="project" value="UniProtKB-UniRule"/>
</dbReference>
<evidence type="ECO:0000256" key="6">
    <source>
        <dbReference type="ARBA" id="ARBA00023187"/>
    </source>
</evidence>
<protein>
    <recommendedName>
        <fullName evidence="8">Splicing factor YJU2</fullName>
    </recommendedName>
</protein>
<feature type="binding site" evidence="8">
    <location>
        <position position="82"/>
    </location>
    <ligand>
        <name>Zn(2+)</name>
        <dbReference type="ChEBI" id="CHEBI:29105"/>
    </ligand>
</feature>
<evidence type="ECO:0000256" key="3">
    <source>
        <dbReference type="ARBA" id="ARBA00022723"/>
    </source>
</evidence>
<proteinExistence type="inferred from homology"/>
<evidence type="ECO:0000256" key="4">
    <source>
        <dbReference type="ARBA" id="ARBA00022728"/>
    </source>
</evidence>
<keyword evidence="6" id="KW-0508">mRNA splicing</keyword>
<feature type="region of interest" description="Disordered" evidence="10">
    <location>
        <begin position="286"/>
        <end position="357"/>
    </location>
</feature>
<comment type="similarity">
    <text evidence="8">Belongs to the CWC16 family. YJU2 subfamily.</text>
</comment>
<keyword evidence="9" id="KW-0175">Coiled coil</keyword>
<gene>
    <name evidence="11" type="ORF">POLS_LOCUS2575</name>
</gene>
<dbReference type="Proteomes" id="UP001153618">
    <property type="component" value="Unassembled WGS sequence"/>
</dbReference>
<comment type="subcellular location">
    <subcellularLocation>
        <location evidence="1 8">Nucleus</location>
    </subcellularLocation>
</comment>
<sequence length="357" mass="40615">MPADQSSASSPSDSKESPSSSSPPLPPPTSEMAERKVSSKYYPPDFDPSAIAGRSKKKDAGRGLKTEPVRLMAPFSMKCLNCAEYIYKGRKFNARKEILDETYFNIKLHRFYIKCTGCKHEITFKTDPKSGDYTCERGAQRNAEAWRDPNDPKYKEETEQETIDRLAAQIGEEGVDEDRDKMAELEDKMKDSKREMQVADALDEIRSRNARIERNEATDKKVVAPKKSEKVYLQTPVGPCEFESQEELDAFQAEVKQKAYEAFHDKQGNRLKRDGDGNIIRRYTPQEEAAGLHLIDDKPGAKKINLPAPIPEEEDEIIGEEPWPWSDDEITAEYDFKPKNKKAKTQGDRSAKIPRKK</sequence>
<evidence type="ECO:0000256" key="9">
    <source>
        <dbReference type="SAM" id="Coils"/>
    </source>
</evidence>
<keyword evidence="7 8" id="KW-0539">Nucleus</keyword>
<evidence type="ECO:0000256" key="5">
    <source>
        <dbReference type="ARBA" id="ARBA00022833"/>
    </source>
</evidence>
<dbReference type="InterPro" id="IPR007590">
    <property type="entry name" value="Saf4/Yju2"/>
</dbReference>
<name>A0A9W4HIM0_PENOL</name>
<feature type="compositionally biased region" description="Low complexity" evidence="10">
    <location>
        <begin position="1"/>
        <end position="20"/>
    </location>
</feature>
<dbReference type="EMBL" id="CAJVOS010000015">
    <property type="protein sequence ID" value="CAG8026254.1"/>
    <property type="molecule type" value="Genomic_DNA"/>
</dbReference>
<organism evidence="11 12">
    <name type="scientific">Penicillium olsonii</name>
    <dbReference type="NCBI Taxonomy" id="99116"/>
    <lineage>
        <taxon>Eukaryota</taxon>
        <taxon>Fungi</taxon>
        <taxon>Dikarya</taxon>
        <taxon>Ascomycota</taxon>
        <taxon>Pezizomycotina</taxon>
        <taxon>Eurotiomycetes</taxon>
        <taxon>Eurotiomycetidae</taxon>
        <taxon>Eurotiales</taxon>
        <taxon>Aspergillaceae</taxon>
        <taxon>Penicillium</taxon>
    </lineage>
</organism>
<evidence type="ECO:0000256" key="2">
    <source>
        <dbReference type="ARBA" id="ARBA00022664"/>
    </source>
</evidence>
<accession>A0A9W4HIM0</accession>
<evidence type="ECO:0000313" key="12">
    <source>
        <dbReference type="Proteomes" id="UP001153618"/>
    </source>
</evidence>
<evidence type="ECO:0000256" key="8">
    <source>
        <dbReference type="HAMAP-Rule" id="MF_03226"/>
    </source>
</evidence>
<dbReference type="OrthoDB" id="674963at2759"/>
<evidence type="ECO:0000256" key="10">
    <source>
        <dbReference type="SAM" id="MobiDB-lite"/>
    </source>
</evidence>
<dbReference type="GO" id="GO:0046872">
    <property type="term" value="F:metal ion binding"/>
    <property type="evidence" value="ECO:0007669"/>
    <property type="project" value="UniProtKB-KW"/>
</dbReference>
<keyword evidence="2" id="KW-0507">mRNA processing</keyword>
<feature type="binding site" evidence="8">
    <location>
        <position position="118"/>
    </location>
    <ligand>
        <name>Zn(2+)</name>
        <dbReference type="ChEBI" id="CHEBI:29105"/>
    </ligand>
</feature>
<keyword evidence="5 8" id="KW-0862">Zinc</keyword>
<dbReference type="PANTHER" id="PTHR12111:SF1">
    <property type="entry name" value="SPLICING FACTOR YJU2"/>
    <property type="match status" value="1"/>
</dbReference>
<keyword evidence="3 8" id="KW-0479">Metal-binding</keyword>
<feature type="binding site" evidence="8">
    <location>
        <position position="79"/>
    </location>
    <ligand>
        <name>Zn(2+)</name>
        <dbReference type="ChEBI" id="CHEBI:29105"/>
    </ligand>
</feature>
<feature type="binding site" evidence="8">
    <location>
        <position position="115"/>
    </location>
    <ligand>
        <name>Zn(2+)</name>
        <dbReference type="ChEBI" id="CHEBI:29105"/>
    </ligand>
</feature>
<keyword evidence="12" id="KW-1185">Reference proteome</keyword>
<dbReference type="PANTHER" id="PTHR12111">
    <property type="entry name" value="SPLICING FACTOR YJU2"/>
    <property type="match status" value="1"/>
</dbReference>
<comment type="function">
    <text evidence="8">Part of the spliceosome which catalyzes two sequential transesterification reactions, first the excision of the non-coding intron from pre-mRNA and then the ligation of the coding exons to form the mature mRNA. Plays a role in stabilizing the structure of the spliceosome catalytic core and docking of the branch helix into the active site, producing 5'-exon and lariat intron-3'-intermediates.</text>
</comment>
<dbReference type="GO" id="GO:0000349">
    <property type="term" value="P:generation of catalytic spliceosome for first transesterification step"/>
    <property type="evidence" value="ECO:0007669"/>
    <property type="project" value="UniProtKB-UniRule"/>
</dbReference>
<feature type="region of interest" description="Disordered" evidence="10">
    <location>
        <begin position="1"/>
        <end position="63"/>
    </location>
</feature>
<evidence type="ECO:0000313" key="11">
    <source>
        <dbReference type="EMBL" id="CAG8026254.1"/>
    </source>
</evidence>
<keyword evidence="4 8" id="KW-0747">Spliceosome</keyword>
<comment type="subunit">
    <text evidence="8">Component of the spliceosome. Present in the activated B complex, the catalytically activated B* complex which catalyzes the branching, the catalytic step 1 C complex catalyzing the exon ligation, and the postcatalytic P complex containing the ligated exons (mRNA) and the excised lariat intron.</text>
</comment>
<reference evidence="11" key="1">
    <citation type="submission" date="2021-07" db="EMBL/GenBank/DDBJ databases">
        <authorList>
            <person name="Branca A.L. A."/>
        </authorList>
    </citation>
    <scope>NUCLEOTIDE SEQUENCE</scope>
</reference>
<dbReference type="Pfam" id="PF04502">
    <property type="entry name" value="Saf4_Yju2"/>
    <property type="match status" value="1"/>
</dbReference>
<dbReference type="InterPro" id="IPR043701">
    <property type="entry name" value="Yju2"/>
</dbReference>
<dbReference type="HAMAP" id="MF_03226">
    <property type="entry name" value="YJU2"/>
    <property type="match status" value="1"/>
</dbReference>